<dbReference type="Pfam" id="PF07819">
    <property type="entry name" value="PGAP1"/>
    <property type="match status" value="1"/>
</dbReference>
<dbReference type="PANTHER" id="PTHR15495">
    <property type="entry name" value="NEGATIVE REGULATOR OF VESICLE FORMATION-RELATED"/>
    <property type="match status" value="1"/>
</dbReference>
<dbReference type="EC" id="3.1.-.-" evidence="13"/>
<dbReference type="GO" id="GO:0015031">
    <property type="term" value="P:protein transport"/>
    <property type="evidence" value="ECO:0007669"/>
    <property type="project" value="UniProtKB-KW"/>
</dbReference>
<dbReference type="PANTHER" id="PTHR15495:SF7">
    <property type="entry name" value="GPI INOSITOL-DEACYLASE"/>
    <property type="match status" value="1"/>
</dbReference>
<dbReference type="InterPro" id="IPR039529">
    <property type="entry name" value="PGAP1/BST1"/>
</dbReference>
<dbReference type="GO" id="GO:0050185">
    <property type="term" value="F:phosphatidylinositol deacylase activity"/>
    <property type="evidence" value="ECO:0007669"/>
    <property type="project" value="TreeGrafter"/>
</dbReference>
<evidence type="ECO:0000256" key="4">
    <source>
        <dbReference type="ARBA" id="ARBA00022448"/>
    </source>
</evidence>
<dbReference type="Pfam" id="PF24660">
    <property type="entry name" value="PGAP1_3rd"/>
    <property type="match status" value="1"/>
</dbReference>
<evidence type="ECO:0000256" key="14">
    <source>
        <dbReference type="SAM" id="SignalP"/>
    </source>
</evidence>
<evidence type="ECO:0000256" key="10">
    <source>
        <dbReference type="ARBA" id="ARBA00023136"/>
    </source>
</evidence>
<dbReference type="FunFam" id="3.40.50.1820:FF:000026">
    <property type="entry name" value="GPI inositol-deacylase"/>
    <property type="match status" value="1"/>
</dbReference>
<evidence type="ECO:0000256" key="6">
    <source>
        <dbReference type="ARBA" id="ARBA00022801"/>
    </source>
</evidence>
<dbReference type="GO" id="GO:0006888">
    <property type="term" value="P:endoplasmic reticulum to Golgi vesicle-mediated transport"/>
    <property type="evidence" value="ECO:0007669"/>
    <property type="project" value="TreeGrafter"/>
</dbReference>
<dbReference type="InterPro" id="IPR029058">
    <property type="entry name" value="AB_hydrolase_fold"/>
</dbReference>
<organism evidence="16 17">
    <name type="scientific">Pyxicephalus adspersus</name>
    <name type="common">African bullfrog</name>
    <dbReference type="NCBI Taxonomy" id="30357"/>
    <lineage>
        <taxon>Eukaryota</taxon>
        <taxon>Metazoa</taxon>
        <taxon>Chordata</taxon>
        <taxon>Craniata</taxon>
        <taxon>Vertebrata</taxon>
        <taxon>Euteleostomi</taxon>
        <taxon>Amphibia</taxon>
        <taxon>Batrachia</taxon>
        <taxon>Anura</taxon>
        <taxon>Neobatrachia</taxon>
        <taxon>Ranoidea</taxon>
        <taxon>Pyxicephalidae</taxon>
        <taxon>Pyxicephalinae</taxon>
        <taxon>Pyxicephalus</taxon>
    </lineage>
</organism>
<evidence type="ECO:0000259" key="15">
    <source>
        <dbReference type="Pfam" id="PF07819"/>
    </source>
</evidence>
<accession>A0AAV3AE05</accession>
<dbReference type="GO" id="GO:0006505">
    <property type="term" value="P:GPI anchor metabolic process"/>
    <property type="evidence" value="ECO:0007669"/>
    <property type="project" value="TreeGrafter"/>
</dbReference>
<evidence type="ECO:0000256" key="11">
    <source>
        <dbReference type="ARBA" id="ARBA00023180"/>
    </source>
</evidence>
<comment type="caution">
    <text evidence="16">The sequence shown here is derived from an EMBL/GenBank/DDBJ whole genome shotgun (WGS) entry which is preliminary data.</text>
</comment>
<gene>
    <name evidence="16" type="ORF">GDO54_015863</name>
</gene>
<evidence type="ECO:0000256" key="7">
    <source>
        <dbReference type="ARBA" id="ARBA00022824"/>
    </source>
</evidence>
<keyword evidence="8 13" id="KW-0653">Protein transport</keyword>
<dbReference type="Gene3D" id="3.40.50.1820">
    <property type="entry name" value="alpha/beta hydrolase"/>
    <property type="match status" value="1"/>
</dbReference>
<dbReference type="Proteomes" id="UP001181693">
    <property type="component" value="Unassembled WGS sequence"/>
</dbReference>
<evidence type="ECO:0000256" key="3">
    <source>
        <dbReference type="ARBA" id="ARBA00015856"/>
    </source>
</evidence>
<evidence type="ECO:0000256" key="5">
    <source>
        <dbReference type="ARBA" id="ARBA00022692"/>
    </source>
</evidence>
<evidence type="ECO:0000256" key="12">
    <source>
        <dbReference type="ARBA" id="ARBA00093318"/>
    </source>
</evidence>
<dbReference type="AlphaFoldDB" id="A0AAV3AE05"/>
<keyword evidence="7 13" id="KW-0256">Endoplasmic reticulum</keyword>
<dbReference type="InterPro" id="IPR012908">
    <property type="entry name" value="PGAP1-ab_dom-like"/>
</dbReference>
<feature type="signal peptide" evidence="14">
    <location>
        <begin position="1"/>
        <end position="19"/>
    </location>
</feature>
<evidence type="ECO:0000256" key="13">
    <source>
        <dbReference type="RuleBase" id="RU365011"/>
    </source>
</evidence>
<keyword evidence="11" id="KW-0325">Glycoprotein</keyword>
<dbReference type="EMBL" id="DYDO01000008">
    <property type="protein sequence ID" value="DBA20138.1"/>
    <property type="molecule type" value="Genomic_DNA"/>
</dbReference>
<evidence type="ECO:0000313" key="17">
    <source>
        <dbReference type="Proteomes" id="UP001181693"/>
    </source>
</evidence>
<feature type="chain" id="PRO_5043405173" description="GPI inositol-deacylase" evidence="14">
    <location>
        <begin position="20"/>
        <end position="573"/>
    </location>
</feature>
<keyword evidence="10 13" id="KW-0472">Membrane</keyword>
<comment type="subcellular location">
    <subcellularLocation>
        <location evidence="1">Endoplasmic reticulum membrane</location>
        <topology evidence="1">Multi-pass membrane protein</topology>
    </subcellularLocation>
</comment>
<proteinExistence type="inferred from homology"/>
<reference evidence="16" key="1">
    <citation type="thesis" date="2020" institute="ProQuest LLC" country="789 East Eisenhower Parkway, Ann Arbor, MI, USA">
        <title>Comparative Genomics and Chromosome Evolution.</title>
        <authorList>
            <person name="Mudd A.B."/>
        </authorList>
    </citation>
    <scope>NUCLEOTIDE SEQUENCE</scope>
    <source>
        <strain evidence="16">1538</strain>
        <tissue evidence="16">Blood</tissue>
    </source>
</reference>
<protein>
    <recommendedName>
        <fullName evidence="3 13">GPI inositol-deacylase</fullName>
        <ecNumber evidence="13">3.1.-.-</ecNumber>
    </recommendedName>
</protein>
<keyword evidence="17" id="KW-1185">Reference proteome</keyword>
<evidence type="ECO:0000256" key="8">
    <source>
        <dbReference type="ARBA" id="ARBA00022927"/>
    </source>
</evidence>
<evidence type="ECO:0000256" key="9">
    <source>
        <dbReference type="ARBA" id="ARBA00022989"/>
    </source>
</evidence>
<comment type="similarity">
    <text evidence="2 13">Belongs to the GPI inositol-deacylase family.</text>
</comment>
<keyword evidence="4 13" id="KW-0813">Transport</keyword>
<dbReference type="SUPFAM" id="SSF53474">
    <property type="entry name" value="alpha/beta-Hydrolases"/>
    <property type="match status" value="1"/>
</dbReference>
<name>A0AAV3AE05_PYXAD</name>
<keyword evidence="9 13" id="KW-1133">Transmembrane helix</keyword>
<evidence type="ECO:0000313" key="16">
    <source>
        <dbReference type="EMBL" id="DBA20138.1"/>
    </source>
</evidence>
<comment type="function">
    <text evidence="12 13">GPI inositol-deacylase that catalyzes the remove of the acyl chain linked to the 2-OH position of inositol ring from the GPI-anchored protein (GPI-AP) in the endoplasmic reticulum. Initiates the post-attachment remodeling phase of GPI-AP biogenesis and participates in endoplasmic reticulum (ER)-to-Golgi transport of GPI-anchored protein.</text>
</comment>
<comment type="caution">
    <text evidence="13">Lacks conserved residue(s) required for the propagation of feature annotation.</text>
</comment>
<dbReference type="GO" id="GO:0005789">
    <property type="term" value="C:endoplasmic reticulum membrane"/>
    <property type="evidence" value="ECO:0007669"/>
    <property type="project" value="UniProtKB-SubCell"/>
</dbReference>
<feature type="domain" description="GPI inositol-deacylase PGAP1-like alpha/beta" evidence="15">
    <location>
        <begin position="78"/>
        <end position="297"/>
    </location>
</feature>
<sequence>MKIASAVFNGILLALVALGFRDVFFAYEKNRCSMTYMFEYPEYQKINLPKKAARLFPAYELYLYGEGIHAENNKQLSLNGIPVLFLPGNAGSYKQARSVGSIALRKAENIDYKYHFDVFTVNFNEELVAFYGGSLQRQTQFVHICIKAILHLYKNQEFPPQSVIIIGHSMGGLIARALFTLRTFNPQLINLIITQATPHLMPVLALDHYLTDFYAMVNNYWILHAKELRNITILSVAGGFRDFQVRSGLTFLPASDLYTSALSVVSTSVPRAWASTDHLSIVWCKELILSTTRALFDLIDGKTQQITNDPQKRKSVLNLHFVRHPAKQYESSNETVTIVPVSSTWVFIGTRNWKHSVTGACNETYFAFPLVDKRDNFSHFHYFVFILLFFILKTLFIFSLKIEDLSWKAELLPLAKSVTLKLDNFLTTTHFVIYQPPTNDTEFSVECEFFKEELKTEQLTVPHALSFGFSSSHIKINSSGLLHVLQLQGFSKIYQAFDILIEKSCKESKGNTPDMFRLHVPWSQEDIIRTSRNDVRLQLYAKLHKPQPQNDSRMVTLMLYTSQDCHYEVNYIQ</sequence>
<keyword evidence="14" id="KW-0732">Signal</keyword>
<keyword evidence="5 13" id="KW-0812">Transmembrane</keyword>
<feature type="transmembrane region" description="Helical" evidence="13">
    <location>
        <begin position="380"/>
        <end position="400"/>
    </location>
</feature>
<evidence type="ECO:0000256" key="1">
    <source>
        <dbReference type="ARBA" id="ARBA00004477"/>
    </source>
</evidence>
<keyword evidence="6 13" id="KW-0378">Hydrolase</keyword>
<evidence type="ECO:0000256" key="2">
    <source>
        <dbReference type="ARBA" id="ARBA00006931"/>
    </source>
</evidence>